<keyword evidence="12" id="KW-1185">Reference proteome</keyword>
<reference evidence="11 12" key="2">
    <citation type="journal article" date="2012" name="Stand. Genomic Sci.">
        <title>Complete genome sequence of the thermophilic sulfate-reducing ocean bacterium Thermodesulfatator indicus type strain (CIR29812(T)).</title>
        <authorList>
            <person name="Anderson I."/>
            <person name="Saunders E."/>
            <person name="Lapidus A."/>
            <person name="Nolan M."/>
            <person name="Lucas S."/>
            <person name="Tice H."/>
            <person name="Del Rio T.G."/>
            <person name="Cheng J.F."/>
            <person name="Han C."/>
            <person name="Tapia R."/>
            <person name="Goodwin L.A."/>
            <person name="Pitluck S."/>
            <person name="Liolios K."/>
            <person name="Mavromatis K."/>
            <person name="Pagani I."/>
            <person name="Ivanova N."/>
            <person name="Mikhailova N."/>
            <person name="Pati A."/>
            <person name="Chen A."/>
            <person name="Palaniappan K."/>
            <person name="Land M."/>
            <person name="Hauser L."/>
            <person name="Jeffries C.D."/>
            <person name="Chang Y.J."/>
            <person name="Brambilla E.M."/>
            <person name="Rohde M."/>
            <person name="Spring S."/>
            <person name="Goker M."/>
            <person name="Detter J.C."/>
            <person name="Woyke T."/>
            <person name="Bristow J."/>
            <person name="Eisen J.A."/>
            <person name="Markowitz V."/>
            <person name="Hugenholtz P."/>
            <person name="Kyrpides N.C."/>
            <person name="Klenk H.P."/>
        </authorList>
    </citation>
    <scope>NUCLEOTIDE SEQUENCE [LARGE SCALE GENOMIC DNA]</scope>
    <source>
        <strain evidence="12">DSM 15286 / JCM 11887 / CIR29812</strain>
    </source>
</reference>
<proteinExistence type="inferred from homology"/>
<dbReference type="STRING" id="667014.Thein_2132"/>
<evidence type="ECO:0000256" key="6">
    <source>
        <dbReference type="ARBA" id="ARBA00022692"/>
    </source>
</evidence>
<dbReference type="HOGENOM" id="CLU_1204318_0_0_0"/>
<evidence type="ECO:0000256" key="1">
    <source>
        <dbReference type="ARBA" id="ARBA00004533"/>
    </source>
</evidence>
<dbReference type="RefSeq" id="WP_013908719.1">
    <property type="nucleotide sequence ID" value="NC_015681.1"/>
</dbReference>
<keyword evidence="5" id="KW-0997">Cell inner membrane</keyword>
<dbReference type="GO" id="GO:0009306">
    <property type="term" value="P:protein secretion"/>
    <property type="evidence" value="ECO:0007669"/>
    <property type="project" value="InterPro"/>
</dbReference>
<dbReference type="PANTHER" id="PTHR38831:SF2">
    <property type="entry name" value="TYPE II SECRETION SYSTEM PROTEIN K"/>
    <property type="match status" value="1"/>
</dbReference>
<keyword evidence="9" id="KW-0472">Membrane</keyword>
<evidence type="ECO:0000256" key="7">
    <source>
        <dbReference type="ARBA" id="ARBA00022927"/>
    </source>
</evidence>
<reference evidence="12" key="1">
    <citation type="submission" date="2011-04" db="EMBL/GenBank/DDBJ databases">
        <title>The complete genome of Thermodesulfatator indicus DSM 15286.</title>
        <authorList>
            <person name="Lucas S."/>
            <person name="Copeland A."/>
            <person name="Lapidus A."/>
            <person name="Bruce D."/>
            <person name="Goodwin L."/>
            <person name="Pitluck S."/>
            <person name="Peters L."/>
            <person name="Kyrpides N."/>
            <person name="Mavromatis K."/>
            <person name="Pagani I."/>
            <person name="Ivanova N."/>
            <person name="Saunders L."/>
            <person name="Detter J.C."/>
            <person name="Tapia R."/>
            <person name="Han C."/>
            <person name="Land M."/>
            <person name="Hauser L."/>
            <person name="Markowitz V."/>
            <person name="Cheng J.-F."/>
            <person name="Hugenholtz P."/>
            <person name="Woyke T."/>
            <person name="Wu D."/>
            <person name="Spring S."/>
            <person name="Schroeder M."/>
            <person name="Brambilla E."/>
            <person name="Klenk H.-P."/>
            <person name="Eisen J.A."/>
        </authorList>
    </citation>
    <scope>NUCLEOTIDE SEQUENCE [LARGE SCALE GENOMIC DNA]</scope>
    <source>
        <strain evidence="12">DSM 15286 / JCM 11887 / CIR29812</strain>
    </source>
</reference>
<comment type="similarity">
    <text evidence="2">Belongs to the GSP K family.</text>
</comment>
<sequence>MALAFMVGFLFWQGRGSQALIQSAIIDSQLKLKRVSLLNILWEKGLLEMKENNFFPDKIELEIDSSPPVKATLSVSPEDSRLNLNKAEEDELYNFFVKHDISPEDARVMVDSLLDWRDKDDFHRLNGAEKDYYLPFGYRPRNGPLKDFSEVALIKGFGPYKFWINPGIYRWVTIYTDTKDVPQAESLWKLEENKIYRLELSWEQGKKIYRYLEIFRYKRGKREKLFAFEW</sequence>
<feature type="domain" description="T2SS protein K first SAM-like" evidence="10">
    <location>
        <begin position="87"/>
        <end position="159"/>
    </location>
</feature>
<gene>
    <name evidence="11" type="ordered locus">Thein_2132</name>
</gene>
<protein>
    <recommendedName>
        <fullName evidence="10">T2SS protein K first SAM-like domain-containing protein</fullName>
    </recommendedName>
</protein>
<evidence type="ECO:0000313" key="11">
    <source>
        <dbReference type="EMBL" id="AEH45980.1"/>
    </source>
</evidence>
<keyword evidence="6" id="KW-0812">Transmembrane</keyword>
<accession>F8ADG3</accession>
<evidence type="ECO:0000256" key="4">
    <source>
        <dbReference type="ARBA" id="ARBA00022475"/>
    </source>
</evidence>
<dbReference type="InterPro" id="IPR038072">
    <property type="entry name" value="GspK_central_sf"/>
</dbReference>
<dbReference type="AlphaFoldDB" id="F8ADG3"/>
<comment type="subcellular location">
    <subcellularLocation>
        <location evidence="1">Cell inner membrane</location>
    </subcellularLocation>
</comment>
<dbReference type="PaxDb" id="667014-Thein_2132"/>
<dbReference type="PANTHER" id="PTHR38831">
    <property type="entry name" value="TYPE II SECRETION SYSTEM PROTEIN K"/>
    <property type="match status" value="1"/>
</dbReference>
<organism evidence="11 12">
    <name type="scientific">Thermodesulfatator indicus (strain DSM 15286 / JCM 11887 / CIR29812)</name>
    <dbReference type="NCBI Taxonomy" id="667014"/>
    <lineage>
        <taxon>Bacteria</taxon>
        <taxon>Pseudomonadati</taxon>
        <taxon>Thermodesulfobacteriota</taxon>
        <taxon>Thermodesulfobacteria</taxon>
        <taxon>Thermodesulfobacteriales</taxon>
        <taxon>Thermodesulfatatoraceae</taxon>
        <taxon>Thermodesulfatator</taxon>
    </lineage>
</organism>
<keyword evidence="7" id="KW-0653">Protein transport</keyword>
<dbReference type="eggNOG" id="COG3156">
    <property type="taxonomic scope" value="Bacteria"/>
</dbReference>
<dbReference type="InterPro" id="IPR049031">
    <property type="entry name" value="T2SSK_SAM-like_1st"/>
</dbReference>
<dbReference type="SUPFAM" id="SSF158544">
    <property type="entry name" value="GspK insert domain-like"/>
    <property type="match status" value="1"/>
</dbReference>
<dbReference type="InParanoid" id="F8ADG3"/>
<keyword evidence="4" id="KW-1003">Cell membrane</keyword>
<dbReference type="Proteomes" id="UP000006793">
    <property type="component" value="Chromosome"/>
</dbReference>
<dbReference type="EMBL" id="CP002683">
    <property type="protein sequence ID" value="AEH45980.1"/>
    <property type="molecule type" value="Genomic_DNA"/>
</dbReference>
<dbReference type="KEGG" id="tid:Thein_2132"/>
<dbReference type="Pfam" id="PF21687">
    <property type="entry name" value="T2SSK_1st"/>
    <property type="match status" value="1"/>
</dbReference>
<evidence type="ECO:0000313" key="12">
    <source>
        <dbReference type="Proteomes" id="UP000006793"/>
    </source>
</evidence>
<dbReference type="InterPro" id="IPR005628">
    <property type="entry name" value="GspK"/>
</dbReference>
<keyword evidence="8" id="KW-1133">Transmembrane helix</keyword>
<evidence type="ECO:0000256" key="2">
    <source>
        <dbReference type="ARBA" id="ARBA00007246"/>
    </source>
</evidence>
<dbReference type="GO" id="GO:0005886">
    <property type="term" value="C:plasma membrane"/>
    <property type="evidence" value="ECO:0007669"/>
    <property type="project" value="UniProtKB-SubCell"/>
</dbReference>
<evidence type="ECO:0000256" key="9">
    <source>
        <dbReference type="ARBA" id="ARBA00023136"/>
    </source>
</evidence>
<name>F8ADG3_THEID</name>
<evidence type="ECO:0000259" key="10">
    <source>
        <dbReference type="Pfam" id="PF21687"/>
    </source>
</evidence>
<evidence type="ECO:0000256" key="3">
    <source>
        <dbReference type="ARBA" id="ARBA00022448"/>
    </source>
</evidence>
<dbReference type="Gene3D" id="1.10.40.60">
    <property type="entry name" value="EpsJ-like"/>
    <property type="match status" value="1"/>
</dbReference>
<keyword evidence="3" id="KW-0813">Transport</keyword>
<evidence type="ECO:0000256" key="5">
    <source>
        <dbReference type="ARBA" id="ARBA00022519"/>
    </source>
</evidence>
<evidence type="ECO:0000256" key="8">
    <source>
        <dbReference type="ARBA" id="ARBA00022989"/>
    </source>
</evidence>